<protein>
    <submittedName>
        <fullName evidence="2">Uncharacterized protein</fullName>
    </submittedName>
</protein>
<reference evidence="3" key="1">
    <citation type="submission" date="2012-09" db="EMBL/GenBank/DDBJ databases">
        <title>Genome sequencing and comparative transcriptomics of race 1 and race 4 of banana pathogen: Fusarium oxysporum f. sp. cubense.</title>
        <authorList>
            <person name="Fang X."/>
            <person name="Huang J."/>
        </authorList>
    </citation>
    <scope>NUCLEOTIDE SEQUENCE [LARGE SCALE GENOMIC DNA]</scope>
    <source>
        <strain evidence="3">race 1</strain>
    </source>
</reference>
<feature type="region of interest" description="Disordered" evidence="1">
    <location>
        <begin position="1"/>
        <end position="26"/>
    </location>
</feature>
<dbReference type="OMA" id="MCCLNDI"/>
<name>N4UL03_FUSC1</name>
<accession>N4UL03</accession>
<organism evidence="2 3">
    <name type="scientific">Fusarium oxysporum f. sp. cubense (strain race 1)</name>
    <name type="common">Panama disease fungus</name>
    <dbReference type="NCBI Taxonomy" id="1229664"/>
    <lineage>
        <taxon>Eukaryota</taxon>
        <taxon>Fungi</taxon>
        <taxon>Dikarya</taxon>
        <taxon>Ascomycota</taxon>
        <taxon>Pezizomycotina</taxon>
        <taxon>Sordariomycetes</taxon>
        <taxon>Hypocreomycetidae</taxon>
        <taxon>Hypocreales</taxon>
        <taxon>Nectriaceae</taxon>
        <taxon>Fusarium</taxon>
        <taxon>Fusarium oxysporum species complex</taxon>
    </lineage>
</organism>
<dbReference type="VEuPathDB" id="FungiDB:FOC1_g10011847"/>
<sequence length="692" mass="77632">MAGNTPGPPALEEAKPTVRLKGKEHEYGETLEFDAFQSRGGNPEDLMDEERWLDFPAHVHFPLKKGKMKESDRDTSLSPTETSGMRTIWNPKPVFGFGDNRISKVDTGRKVTERHLAVKLAARACNSGRTLGYETKEWLGITSGTQLATDKTLSCVFVGVSALTCQAIFMMKSNTQHLPDGFCGVSRQQRIEDLLNVDTTELIELAFRPELYIQGHEIIWTENMLIPGNISYIKRALHDHLADDEKAQFLQRMRREHRLLIAGSAPAASMRSWYHQIRSRHPQILADSRFTLIPASMPGSTMVFPEDCTHAQRPSPDLFTLCCLNDVRTLGIPSYSYDPESSFQRVGAPKWLFTKAVRQSDSNCFRLGGHPTIAYWNTATPEKIKALTGPARTIGPVFPDIGSDYYNTEAISSCVKRWFGDETYYTQNFQFCLDKPELERKNMATRADELIRIADRLGIPPTQRWTSHKTMLLEWDGMEGHLKSLREEGKLKRLAAPEYSTPPAKRAKSVQPTLGSDIKGEILQTIEGLAAASCDWDNLLKDLQTPAPTMKAIQESFSHVRLFVSELEKTLQNENDGSGEGDLDHVIRLVFRAEGLFGSGVEAMDYESKWGQHRDRLSRLFGQPTGKAMEAVFRLRNTPDAFDIILPQIQVLGESPLIRDQVEAFKKIEALLRSLLTVTDVGTASGENGAQE</sequence>
<feature type="compositionally biased region" description="Polar residues" evidence="1">
    <location>
        <begin position="76"/>
        <end position="85"/>
    </location>
</feature>
<evidence type="ECO:0000313" key="3">
    <source>
        <dbReference type="Proteomes" id="UP000016928"/>
    </source>
</evidence>
<evidence type="ECO:0000256" key="1">
    <source>
        <dbReference type="SAM" id="MobiDB-lite"/>
    </source>
</evidence>
<reference evidence="3" key="2">
    <citation type="journal article" date="2014" name="PLoS ONE">
        <title>Genome and Transcriptome Analysis of the Fungal Pathogen Fusarium oxysporum f. sp. cubense Causing Banana Vascular Wilt Disease.</title>
        <authorList>
            <person name="Guo L."/>
            <person name="Han L."/>
            <person name="Yang L."/>
            <person name="Zeng H."/>
            <person name="Fan D."/>
            <person name="Zhu Y."/>
            <person name="Feng Y."/>
            <person name="Wang G."/>
            <person name="Peng C."/>
            <person name="Jiang X."/>
            <person name="Zhou D."/>
            <person name="Ni P."/>
            <person name="Liang C."/>
            <person name="Liu L."/>
            <person name="Wang J."/>
            <person name="Mao C."/>
            <person name="Fang X."/>
            <person name="Peng M."/>
            <person name="Huang J."/>
        </authorList>
    </citation>
    <scope>NUCLEOTIDE SEQUENCE [LARGE SCALE GENOMIC DNA]</scope>
    <source>
        <strain evidence="3">race 1</strain>
    </source>
</reference>
<feature type="region of interest" description="Disordered" evidence="1">
    <location>
        <begin position="66"/>
        <end position="85"/>
    </location>
</feature>
<gene>
    <name evidence="2" type="ORF">FOC1_g10011847</name>
</gene>
<proteinExistence type="predicted"/>
<dbReference type="EMBL" id="KB730216">
    <property type="protein sequence ID" value="ENH69491.1"/>
    <property type="molecule type" value="Genomic_DNA"/>
</dbReference>
<dbReference type="Proteomes" id="UP000016928">
    <property type="component" value="Unassembled WGS sequence"/>
</dbReference>
<dbReference type="HOGENOM" id="CLU_372560_0_0_1"/>
<evidence type="ECO:0000313" key="2">
    <source>
        <dbReference type="EMBL" id="ENH69491.1"/>
    </source>
</evidence>
<feature type="compositionally biased region" description="Basic and acidic residues" evidence="1">
    <location>
        <begin position="12"/>
        <end position="26"/>
    </location>
</feature>
<dbReference type="STRING" id="1229664.N4UL03"/>
<dbReference type="OrthoDB" id="5095531at2759"/>
<dbReference type="AlphaFoldDB" id="N4UL03"/>